<dbReference type="Proteomes" id="UP000238312">
    <property type="component" value="Unassembled WGS sequence"/>
</dbReference>
<dbReference type="Gene3D" id="1.10.10.60">
    <property type="entry name" value="Homeodomain-like"/>
    <property type="match status" value="1"/>
</dbReference>
<evidence type="ECO:0000259" key="2">
    <source>
        <dbReference type="Pfam" id="PF13276"/>
    </source>
</evidence>
<dbReference type="SUPFAM" id="SSF46689">
    <property type="entry name" value="Homeodomain-like"/>
    <property type="match status" value="1"/>
</dbReference>
<dbReference type="InterPro" id="IPR050900">
    <property type="entry name" value="Transposase_IS3/IS150/IS904"/>
</dbReference>
<dbReference type="EMBL" id="PVNG01000017">
    <property type="protein sequence ID" value="PRX60391.1"/>
    <property type="molecule type" value="Genomic_DNA"/>
</dbReference>
<accession>A0A2T0MQH6</accession>
<organism evidence="3 4">
    <name type="scientific">Nonomuraea fuscirosea</name>
    <dbReference type="NCBI Taxonomy" id="1291556"/>
    <lineage>
        <taxon>Bacteria</taxon>
        <taxon>Bacillati</taxon>
        <taxon>Actinomycetota</taxon>
        <taxon>Actinomycetes</taxon>
        <taxon>Streptosporangiales</taxon>
        <taxon>Streptosporangiaceae</taxon>
        <taxon>Nonomuraea</taxon>
    </lineage>
</organism>
<dbReference type="PANTHER" id="PTHR46889:SF4">
    <property type="entry name" value="TRANSPOSASE INSO FOR INSERTION SEQUENCE ELEMENT IS911B-RELATED"/>
    <property type="match status" value="1"/>
</dbReference>
<dbReference type="GO" id="GO:0004803">
    <property type="term" value="F:transposase activity"/>
    <property type="evidence" value="ECO:0007669"/>
    <property type="project" value="InterPro"/>
</dbReference>
<dbReference type="InterPro" id="IPR025948">
    <property type="entry name" value="HTH-like_dom"/>
</dbReference>
<evidence type="ECO:0000313" key="3">
    <source>
        <dbReference type="EMBL" id="PRX60391.1"/>
    </source>
</evidence>
<comment type="caution">
    <text evidence="3">The sequence shown here is derived from an EMBL/GenBank/DDBJ whole genome shotgun (WGS) entry which is preliminary data.</text>
</comment>
<dbReference type="OrthoDB" id="3254719at2"/>
<dbReference type="PANTHER" id="PTHR46889">
    <property type="entry name" value="TRANSPOSASE INSF FOR INSERTION SEQUENCE IS3B-RELATED"/>
    <property type="match status" value="1"/>
</dbReference>
<protein>
    <submittedName>
        <fullName evidence="3">Transposase</fullName>
    </submittedName>
</protein>
<feature type="domain" description="HTH-like" evidence="2">
    <location>
        <begin position="141"/>
        <end position="196"/>
    </location>
</feature>
<reference evidence="3 4" key="1">
    <citation type="submission" date="2018-03" db="EMBL/GenBank/DDBJ databases">
        <title>Genomic Encyclopedia of Type Strains, Phase III (KMG-III): the genomes of soil and plant-associated and newly described type strains.</title>
        <authorList>
            <person name="Whitman W."/>
        </authorList>
    </citation>
    <scope>NUCLEOTIDE SEQUENCE [LARGE SCALE GENOMIC DNA]</scope>
    <source>
        <strain evidence="3 4">CGMCC 4.7104</strain>
    </source>
</reference>
<gene>
    <name evidence="3" type="ORF">B0I32_117158</name>
</gene>
<dbReference type="GO" id="GO:0003677">
    <property type="term" value="F:DNA binding"/>
    <property type="evidence" value="ECO:0007669"/>
    <property type="project" value="InterPro"/>
</dbReference>
<evidence type="ECO:0000313" key="4">
    <source>
        <dbReference type="Proteomes" id="UP000238312"/>
    </source>
</evidence>
<feature type="region of interest" description="Disordered" evidence="1">
    <location>
        <begin position="190"/>
        <end position="222"/>
    </location>
</feature>
<dbReference type="RefSeq" id="WP_106247131.1">
    <property type="nucleotide sequence ID" value="NZ_PVNG01000017.1"/>
</dbReference>
<evidence type="ECO:0000256" key="1">
    <source>
        <dbReference type="SAM" id="MobiDB-lite"/>
    </source>
</evidence>
<name>A0A2T0MQH6_9ACTN</name>
<keyword evidence="4" id="KW-1185">Reference proteome</keyword>
<dbReference type="AlphaFoldDB" id="A0A2T0MQH6"/>
<feature type="compositionally biased region" description="Basic and acidic residues" evidence="1">
    <location>
        <begin position="199"/>
        <end position="222"/>
    </location>
</feature>
<sequence length="222" mass="25198">MPPAHSPDLRRRAIELARRGDRPLVQLAKDLGISRSCLHAWLKQDDADARSGAGDQLSTATRKKLADLRRRTRRLQTENDVLKRAVHLALRKCSPKVLYSLIRELADGHVPVAVACRLLHVSTSGYYDWLGRPEPARALRNKELTKMIRQIHADSNGCYGSPRVYARLRVELGEEVNRKRVARLMREAGLQGARGRERRRQDAVQDRADGAAQHRADTPDRR</sequence>
<dbReference type="InterPro" id="IPR009057">
    <property type="entry name" value="Homeodomain-like_sf"/>
</dbReference>
<dbReference type="GO" id="GO:0006313">
    <property type="term" value="P:DNA transposition"/>
    <property type="evidence" value="ECO:0007669"/>
    <property type="project" value="InterPro"/>
</dbReference>
<proteinExistence type="predicted"/>
<dbReference type="Pfam" id="PF13276">
    <property type="entry name" value="HTH_21"/>
    <property type="match status" value="1"/>
</dbReference>